<proteinExistence type="predicted"/>
<protein>
    <submittedName>
        <fullName evidence="1">Uncharacterized protein</fullName>
    </submittedName>
</protein>
<dbReference type="EMBL" id="LT670817">
    <property type="protein sequence ID" value="SHI08301.1"/>
    <property type="molecule type" value="Genomic_DNA"/>
</dbReference>
<sequence>MREADVGSPSADTGRAISDYRISRPGLIWRRGSQSLMGNFEGSNRSSRLHWHQPGKGRCSDTDDHLLTWQQGLLGILCRMERQDRQKPTSPRCVRCLSSPRVCLTRRPGGRFTCSNACAVLELGFQRRCKAASVGGLFSRHRAGLPSFAWHDKETAQLWAGTSWGRSLHRRSAAYRHNSDVCSQDADSH</sequence>
<accession>A0A1M5Y891</accession>
<evidence type="ECO:0000313" key="1">
    <source>
        <dbReference type="EMBL" id="SHI08301.1"/>
    </source>
</evidence>
<gene>
    <name evidence="1" type="ORF">SAMN05443248_8031</name>
</gene>
<organism evidence="1 2">
    <name type="scientific">Bradyrhizobium erythrophlei</name>
    <dbReference type="NCBI Taxonomy" id="1437360"/>
    <lineage>
        <taxon>Bacteria</taxon>
        <taxon>Pseudomonadati</taxon>
        <taxon>Pseudomonadota</taxon>
        <taxon>Alphaproteobacteria</taxon>
        <taxon>Hyphomicrobiales</taxon>
        <taxon>Nitrobacteraceae</taxon>
        <taxon>Bradyrhizobium</taxon>
    </lineage>
</organism>
<evidence type="ECO:0000313" key="2">
    <source>
        <dbReference type="Proteomes" id="UP000189796"/>
    </source>
</evidence>
<reference evidence="1 2" key="1">
    <citation type="submission" date="2016-11" db="EMBL/GenBank/DDBJ databases">
        <authorList>
            <person name="Jaros S."/>
            <person name="Januszkiewicz K."/>
            <person name="Wedrychowicz H."/>
        </authorList>
    </citation>
    <scope>NUCLEOTIDE SEQUENCE [LARGE SCALE GENOMIC DNA]</scope>
    <source>
        <strain evidence="1 2">GAS138</strain>
    </source>
</reference>
<dbReference type="Proteomes" id="UP000189796">
    <property type="component" value="Chromosome I"/>
</dbReference>
<dbReference type="AlphaFoldDB" id="A0A1M5Y891"/>
<name>A0A1M5Y891_9BRAD</name>